<dbReference type="GO" id="GO:0035556">
    <property type="term" value="P:intracellular signal transduction"/>
    <property type="evidence" value="ECO:0007669"/>
    <property type="project" value="TreeGrafter"/>
</dbReference>
<keyword evidence="5" id="KW-1185">Reference proteome</keyword>
<dbReference type="PANTHER" id="PTHR24346">
    <property type="entry name" value="MAP/MICROTUBULE AFFINITY-REGULATING KINASE"/>
    <property type="match status" value="1"/>
</dbReference>
<dbReference type="InterPro" id="IPR000719">
    <property type="entry name" value="Prot_kinase_dom"/>
</dbReference>
<dbReference type="GO" id="GO:0005737">
    <property type="term" value="C:cytoplasm"/>
    <property type="evidence" value="ECO:0007669"/>
    <property type="project" value="TreeGrafter"/>
</dbReference>
<proteinExistence type="predicted"/>
<dbReference type="SMART" id="SM00220">
    <property type="entry name" value="S_TKc"/>
    <property type="match status" value="1"/>
</dbReference>
<dbReference type="EMBL" id="KZ857388">
    <property type="protein sequence ID" value="RDX52987.1"/>
    <property type="molecule type" value="Genomic_DNA"/>
</dbReference>
<keyword evidence="1" id="KW-0547">Nucleotide-binding</keyword>
<evidence type="ECO:0000259" key="3">
    <source>
        <dbReference type="PROSITE" id="PS50011"/>
    </source>
</evidence>
<dbReference type="InterPro" id="IPR001245">
    <property type="entry name" value="Ser-Thr/Tyr_kinase_cat_dom"/>
</dbReference>
<dbReference type="SUPFAM" id="SSF56112">
    <property type="entry name" value="Protein kinase-like (PK-like)"/>
    <property type="match status" value="1"/>
</dbReference>
<dbReference type="OrthoDB" id="5987198at2759"/>
<feature type="domain" description="Protein kinase" evidence="3">
    <location>
        <begin position="55"/>
        <end position="360"/>
    </location>
</feature>
<dbReference type="GO" id="GO:0005524">
    <property type="term" value="F:ATP binding"/>
    <property type="evidence" value="ECO:0007669"/>
    <property type="project" value="UniProtKB-KW"/>
</dbReference>
<keyword evidence="2" id="KW-0067">ATP-binding</keyword>
<name>A0A371DKD2_9APHY</name>
<gene>
    <name evidence="4" type="ORF">OH76DRAFT_1432815</name>
</gene>
<evidence type="ECO:0000313" key="5">
    <source>
        <dbReference type="Proteomes" id="UP000256964"/>
    </source>
</evidence>
<dbReference type="InterPro" id="IPR011009">
    <property type="entry name" value="Kinase-like_dom_sf"/>
</dbReference>
<dbReference type="GO" id="GO:0004674">
    <property type="term" value="F:protein serine/threonine kinase activity"/>
    <property type="evidence" value="ECO:0007669"/>
    <property type="project" value="TreeGrafter"/>
</dbReference>
<accession>A0A371DKD2</accession>
<dbReference type="Pfam" id="PF07714">
    <property type="entry name" value="PK_Tyr_Ser-Thr"/>
    <property type="match status" value="1"/>
</dbReference>
<dbReference type="Gene3D" id="1.10.510.10">
    <property type="entry name" value="Transferase(Phosphotransferase) domain 1"/>
    <property type="match status" value="1"/>
</dbReference>
<sequence>MSYDIEGALSRLDVGFATLTPIESYWVGKQEFFASQGYTLRPRYRPGWVPSWRTDPRIRVVDADDRHSVPPARAHLMDATRLSNGQLVMIKKVVRDSEEVRITTHLSSEALREDPRNHCVPVLDVLDDPEDPTVSFMVLHFLRRIDDVDFDTVESIFDCVGQLLEGLVFLHEHNVAHRDCAYRNVLMDATAIFPQGFHPVADMCLPNDTRKAAPCLPRSTVPVKYYYADFGISTMFAPGDTDRLVTGTHGLDRDVPELSDDVPYDPFKVDVFILGNLIRTMFVEKYTNVNVLASLVAQMTAHDPADRPSALEALRHLDDIMRSVWSLHRLWRAHPRDEPIIARPSLDMIHLLSVVYRSIF</sequence>
<reference evidence="4 5" key="1">
    <citation type="journal article" date="2018" name="Biotechnol. Biofuels">
        <title>Integrative visual omics of the white-rot fungus Polyporus brumalis exposes the biotechnological potential of its oxidative enzymes for delignifying raw plant biomass.</title>
        <authorList>
            <person name="Miyauchi S."/>
            <person name="Rancon A."/>
            <person name="Drula E."/>
            <person name="Hage H."/>
            <person name="Chaduli D."/>
            <person name="Favel A."/>
            <person name="Grisel S."/>
            <person name="Henrissat B."/>
            <person name="Herpoel-Gimbert I."/>
            <person name="Ruiz-Duenas F.J."/>
            <person name="Chevret D."/>
            <person name="Hainaut M."/>
            <person name="Lin J."/>
            <person name="Wang M."/>
            <person name="Pangilinan J."/>
            <person name="Lipzen A."/>
            <person name="Lesage-Meessen L."/>
            <person name="Navarro D."/>
            <person name="Riley R."/>
            <person name="Grigoriev I.V."/>
            <person name="Zhou S."/>
            <person name="Raouche S."/>
            <person name="Rosso M.N."/>
        </authorList>
    </citation>
    <scope>NUCLEOTIDE SEQUENCE [LARGE SCALE GENOMIC DNA]</scope>
    <source>
        <strain evidence="4 5">BRFM 1820</strain>
    </source>
</reference>
<dbReference type="AlphaFoldDB" id="A0A371DKD2"/>
<evidence type="ECO:0000256" key="1">
    <source>
        <dbReference type="ARBA" id="ARBA00022741"/>
    </source>
</evidence>
<evidence type="ECO:0000313" key="4">
    <source>
        <dbReference type="EMBL" id="RDX52987.1"/>
    </source>
</evidence>
<dbReference type="PROSITE" id="PS50011">
    <property type="entry name" value="PROTEIN_KINASE_DOM"/>
    <property type="match status" value="1"/>
</dbReference>
<protein>
    <recommendedName>
        <fullName evidence="3">Protein kinase domain-containing protein</fullName>
    </recommendedName>
</protein>
<evidence type="ECO:0000256" key="2">
    <source>
        <dbReference type="ARBA" id="ARBA00022840"/>
    </source>
</evidence>
<dbReference type="STRING" id="139420.A0A371DKD2"/>
<dbReference type="Proteomes" id="UP000256964">
    <property type="component" value="Unassembled WGS sequence"/>
</dbReference>
<dbReference type="PANTHER" id="PTHR24346:SF30">
    <property type="entry name" value="MATERNAL EMBRYONIC LEUCINE ZIPPER KINASE"/>
    <property type="match status" value="1"/>
</dbReference>
<organism evidence="4 5">
    <name type="scientific">Lentinus brumalis</name>
    <dbReference type="NCBI Taxonomy" id="2498619"/>
    <lineage>
        <taxon>Eukaryota</taxon>
        <taxon>Fungi</taxon>
        <taxon>Dikarya</taxon>
        <taxon>Basidiomycota</taxon>
        <taxon>Agaricomycotina</taxon>
        <taxon>Agaricomycetes</taxon>
        <taxon>Polyporales</taxon>
        <taxon>Polyporaceae</taxon>
        <taxon>Lentinus</taxon>
    </lineage>
</organism>